<proteinExistence type="inferred from homology"/>
<dbReference type="Gene3D" id="1.10.10.10">
    <property type="entry name" value="Winged helix-like DNA-binding domain superfamily/Winged helix DNA-binding domain"/>
    <property type="match status" value="1"/>
</dbReference>
<dbReference type="Gene3D" id="3.30.420.40">
    <property type="match status" value="2"/>
</dbReference>
<evidence type="ECO:0000313" key="4">
    <source>
        <dbReference type="Proteomes" id="UP001595850"/>
    </source>
</evidence>
<evidence type="ECO:0000256" key="1">
    <source>
        <dbReference type="ARBA" id="ARBA00006479"/>
    </source>
</evidence>
<dbReference type="EMBL" id="JBHSBM010000040">
    <property type="protein sequence ID" value="MFC4062010.1"/>
    <property type="molecule type" value="Genomic_DNA"/>
</dbReference>
<accession>A0ABV8IJM1</accession>
<comment type="similarity">
    <text evidence="1">Belongs to the ROK (NagC/XylR) family.</text>
</comment>
<dbReference type="SUPFAM" id="SSF53067">
    <property type="entry name" value="Actin-like ATPase domain"/>
    <property type="match status" value="1"/>
</dbReference>
<feature type="region of interest" description="Disordered" evidence="2">
    <location>
        <begin position="1"/>
        <end position="21"/>
    </location>
</feature>
<dbReference type="InterPro" id="IPR036388">
    <property type="entry name" value="WH-like_DNA-bd_sf"/>
</dbReference>
<dbReference type="Proteomes" id="UP001595850">
    <property type="component" value="Unassembled WGS sequence"/>
</dbReference>
<gene>
    <name evidence="3" type="ORF">ACFOWE_27225</name>
</gene>
<dbReference type="InterPro" id="IPR043129">
    <property type="entry name" value="ATPase_NBD"/>
</dbReference>
<dbReference type="Pfam" id="PF00480">
    <property type="entry name" value="ROK"/>
    <property type="match status" value="1"/>
</dbReference>
<dbReference type="PANTHER" id="PTHR18964:SF149">
    <property type="entry name" value="BIFUNCTIONAL UDP-N-ACETYLGLUCOSAMINE 2-EPIMERASE_N-ACETYLMANNOSAMINE KINASE"/>
    <property type="match status" value="1"/>
</dbReference>
<reference evidence="4" key="1">
    <citation type="journal article" date="2019" name="Int. J. Syst. Evol. Microbiol.">
        <title>The Global Catalogue of Microorganisms (GCM) 10K type strain sequencing project: providing services to taxonomists for standard genome sequencing and annotation.</title>
        <authorList>
            <consortium name="The Broad Institute Genomics Platform"/>
            <consortium name="The Broad Institute Genome Sequencing Center for Infectious Disease"/>
            <person name="Wu L."/>
            <person name="Ma J."/>
        </authorList>
    </citation>
    <scope>NUCLEOTIDE SEQUENCE [LARGE SCALE GENOMIC DNA]</scope>
    <source>
        <strain evidence="4">TBRC 4489</strain>
    </source>
</reference>
<evidence type="ECO:0000256" key="2">
    <source>
        <dbReference type="SAM" id="MobiDB-lite"/>
    </source>
</evidence>
<evidence type="ECO:0000313" key="3">
    <source>
        <dbReference type="EMBL" id="MFC4062010.1"/>
    </source>
</evidence>
<dbReference type="InterPro" id="IPR000600">
    <property type="entry name" value="ROK"/>
</dbReference>
<keyword evidence="4" id="KW-1185">Reference proteome</keyword>
<dbReference type="PANTHER" id="PTHR18964">
    <property type="entry name" value="ROK (REPRESSOR, ORF, KINASE) FAMILY"/>
    <property type="match status" value="1"/>
</dbReference>
<dbReference type="InterPro" id="IPR036390">
    <property type="entry name" value="WH_DNA-bd_sf"/>
</dbReference>
<sequence length="426" mass="43544">MTVPVASPADRRPSVRTSSVRARDARWRGALAVLEEMRREPGVTRARVAQRLGLTTGSATEITARLRELALLSEAPAAASGRGRPTTVLHPHPDGPVVIAVDIRQEDWRIAVAALDGRPRVAEEGTHASRDPGRVAEAIAAAVRRLHGRLHGRLPGRHGGRVRAVSVGVAATVRNGGVTQSAALGWDAVDLAGLLPDPRLPLFVGNDATLAGAAEARYGAAAGAGTALHVTIEVGVGGTLVLDGRPVAGATGAGGEFGHLPFGDPALRCPCGASGCWDLTVDGRAIARHLGEPPPSDPRTYAQAALARAAEDPAVRSAVGRAAAGFGRGLAGLVNAFDPEIVTLGGFAGPLRAAAASEFEAAVTGGLMRFHREAPPPVVPAALGGDGVLYGAAATALDHVLTEEGLSAWAAGRGRPHSESSRAKER</sequence>
<dbReference type="RefSeq" id="WP_377292724.1">
    <property type="nucleotide sequence ID" value="NZ_JBHSBM010000040.1"/>
</dbReference>
<dbReference type="SUPFAM" id="SSF46785">
    <property type="entry name" value="Winged helix' DNA-binding domain"/>
    <property type="match status" value="1"/>
</dbReference>
<comment type="caution">
    <text evidence="3">The sequence shown here is derived from an EMBL/GenBank/DDBJ whole genome shotgun (WGS) entry which is preliminary data.</text>
</comment>
<protein>
    <submittedName>
        <fullName evidence="3">ROK family transcriptional regulator</fullName>
    </submittedName>
</protein>
<organism evidence="3 4">
    <name type="scientific">Planomonospora corallina</name>
    <dbReference type="NCBI Taxonomy" id="1806052"/>
    <lineage>
        <taxon>Bacteria</taxon>
        <taxon>Bacillati</taxon>
        <taxon>Actinomycetota</taxon>
        <taxon>Actinomycetes</taxon>
        <taxon>Streptosporangiales</taxon>
        <taxon>Streptosporangiaceae</taxon>
        <taxon>Planomonospora</taxon>
    </lineage>
</organism>
<name>A0ABV8IJM1_9ACTN</name>